<reference evidence="1" key="2">
    <citation type="submission" date="2022-03" db="EMBL/GenBank/DDBJ databases">
        <title>First case of bacteraemia caused by Dielma fastidiosa in a patient hospitalised with diverticulitis.</title>
        <authorList>
            <person name="Forman-Ankjaer B."/>
            <person name="Hvid-Jensen F."/>
            <person name="Kobel C.M."/>
            <person name="Greve T."/>
        </authorList>
    </citation>
    <scope>NUCLEOTIDE SEQUENCE</scope>
    <source>
        <strain evidence="1">AUH_DF_2021</strain>
    </source>
</reference>
<name>A0A318KTP0_9FIRM</name>
<dbReference type="Gene3D" id="3.40.30.10">
    <property type="entry name" value="Glutaredoxin"/>
    <property type="match status" value="1"/>
</dbReference>
<reference evidence="2 3" key="1">
    <citation type="submission" date="2018-05" db="EMBL/GenBank/DDBJ databases">
        <title>Genomic Encyclopedia of Type Strains, Phase IV (KMG-IV): sequencing the most valuable type-strain genomes for metagenomic binning, comparative biology and taxonomic classification.</title>
        <authorList>
            <person name="Goeker M."/>
        </authorList>
    </citation>
    <scope>NUCLEOTIDE SEQUENCE [LARGE SCALE GENOMIC DNA]</scope>
    <source>
        <strain evidence="2 3">JC118</strain>
    </source>
</reference>
<evidence type="ECO:0000313" key="3">
    <source>
        <dbReference type="Proteomes" id="UP000247612"/>
    </source>
</evidence>
<dbReference type="STRING" id="1034346.GCA_000313565_01229"/>
<accession>A0A318KTP0</accession>
<dbReference type="SUPFAM" id="SSF52833">
    <property type="entry name" value="Thioredoxin-like"/>
    <property type="match status" value="1"/>
</dbReference>
<dbReference type="RefSeq" id="WP_022937544.1">
    <property type="nucleotide sequence ID" value="NZ_CANSEP010000169.1"/>
</dbReference>
<protein>
    <submittedName>
        <fullName evidence="1">(2Fe-2S) ferredoxin domain-containing protein</fullName>
    </submittedName>
    <submittedName>
        <fullName evidence="2">NADH dehydrogenase subunit E</fullName>
    </submittedName>
</protein>
<dbReference type="EMBL" id="JALDAW010000011">
    <property type="protein sequence ID" value="MDY5167673.1"/>
    <property type="molecule type" value="Genomic_DNA"/>
</dbReference>
<gene>
    <name evidence="2" type="ORF">DES51_106175</name>
    <name evidence="1" type="ORF">MQE39_05985</name>
</gene>
<evidence type="ECO:0000313" key="2">
    <source>
        <dbReference type="EMBL" id="PXX79056.1"/>
    </source>
</evidence>
<keyword evidence="3" id="KW-1185">Reference proteome</keyword>
<comment type="caution">
    <text evidence="2">The sequence shown here is derived from an EMBL/GenBank/DDBJ whole genome shotgun (WGS) entry which is preliminary data.</text>
</comment>
<dbReference type="Pfam" id="PF01257">
    <property type="entry name" value="2Fe-2S_thioredx"/>
    <property type="match status" value="1"/>
</dbReference>
<dbReference type="InterPro" id="IPR036249">
    <property type="entry name" value="Thioredoxin-like_sf"/>
</dbReference>
<dbReference type="CDD" id="cd02980">
    <property type="entry name" value="TRX_Fd_family"/>
    <property type="match status" value="1"/>
</dbReference>
<dbReference type="Proteomes" id="UP000247612">
    <property type="component" value="Unassembled WGS sequence"/>
</dbReference>
<evidence type="ECO:0000313" key="1">
    <source>
        <dbReference type="EMBL" id="MDY5167673.1"/>
    </source>
</evidence>
<organism evidence="2 3">
    <name type="scientific">Dielma fastidiosa</name>
    <dbReference type="NCBI Taxonomy" id="1034346"/>
    <lineage>
        <taxon>Bacteria</taxon>
        <taxon>Bacillati</taxon>
        <taxon>Bacillota</taxon>
        <taxon>Erysipelotrichia</taxon>
        <taxon>Erysipelotrichales</taxon>
        <taxon>Erysipelotrichaceae</taxon>
        <taxon>Dielma</taxon>
    </lineage>
</organism>
<dbReference type="AlphaFoldDB" id="A0A318KTP0"/>
<proteinExistence type="predicted"/>
<dbReference type="Proteomes" id="UP001276902">
    <property type="component" value="Unassembled WGS sequence"/>
</dbReference>
<dbReference type="EMBL" id="QJKH01000006">
    <property type="protein sequence ID" value="PXX79056.1"/>
    <property type="molecule type" value="Genomic_DNA"/>
</dbReference>
<sequence length="81" mass="8894">MVTIEICIGSSCFVKGSNEVVELLKNYIAEHHLEEKVQLKGAFCMGQCTKGLGIKVNGKILEGATLYNVVDLLEPELKELL</sequence>